<evidence type="ECO:0000256" key="1">
    <source>
        <dbReference type="ARBA" id="ARBA00004141"/>
    </source>
</evidence>
<evidence type="ECO:0000256" key="9">
    <source>
        <dbReference type="ARBA" id="ARBA00023098"/>
    </source>
</evidence>
<accession>W4M8Y3</accession>
<dbReference type="AlphaFoldDB" id="W4M8Y3"/>
<keyword evidence="4 12" id="KW-0812">Transmembrane</keyword>
<evidence type="ECO:0000256" key="4">
    <source>
        <dbReference type="ARBA" id="ARBA00022692"/>
    </source>
</evidence>
<feature type="transmembrane region" description="Helical" evidence="12">
    <location>
        <begin position="157"/>
        <end position="183"/>
    </location>
</feature>
<dbReference type="HOGENOM" id="CLU_679137_0_0_7"/>
<evidence type="ECO:0000256" key="6">
    <source>
        <dbReference type="ARBA" id="ARBA00022989"/>
    </source>
</evidence>
<reference evidence="14 15" key="1">
    <citation type="journal article" date="2014" name="Nature">
        <title>An environmental bacterial taxon with a large and distinct metabolic repertoire.</title>
        <authorList>
            <person name="Wilson M.C."/>
            <person name="Mori T."/>
            <person name="Ruckert C."/>
            <person name="Uria A.R."/>
            <person name="Helf M.J."/>
            <person name="Takada K."/>
            <person name="Gernert C."/>
            <person name="Steffens U.A."/>
            <person name="Heycke N."/>
            <person name="Schmitt S."/>
            <person name="Rinke C."/>
            <person name="Helfrich E.J."/>
            <person name="Brachmann A.O."/>
            <person name="Gurgui C."/>
            <person name="Wakimoto T."/>
            <person name="Kracht M."/>
            <person name="Crusemann M."/>
            <person name="Hentschel U."/>
            <person name="Abe I."/>
            <person name="Matsunaga S."/>
            <person name="Kalinowski J."/>
            <person name="Takeyama H."/>
            <person name="Piel J."/>
        </authorList>
    </citation>
    <scope>NUCLEOTIDE SEQUENCE [LARGE SCALE GENOMIC DNA]</scope>
    <source>
        <strain evidence="15">TSY2</strain>
    </source>
</reference>
<evidence type="ECO:0000256" key="12">
    <source>
        <dbReference type="SAM" id="Phobius"/>
    </source>
</evidence>
<dbReference type="CDD" id="cd03505">
    <property type="entry name" value="Delta9-FADS-like"/>
    <property type="match status" value="1"/>
</dbReference>
<feature type="transmembrane region" description="Helical" evidence="12">
    <location>
        <begin position="77"/>
        <end position="96"/>
    </location>
</feature>
<dbReference type="PRINTS" id="PR00075">
    <property type="entry name" value="FACDDSATRASE"/>
</dbReference>
<keyword evidence="8" id="KW-0408">Iron</keyword>
<dbReference type="GO" id="GO:0006633">
    <property type="term" value="P:fatty acid biosynthetic process"/>
    <property type="evidence" value="ECO:0007669"/>
    <property type="project" value="UniProtKB-KW"/>
</dbReference>
<dbReference type="InterPro" id="IPR005804">
    <property type="entry name" value="FA_desaturase_dom"/>
</dbReference>
<evidence type="ECO:0000256" key="2">
    <source>
        <dbReference type="ARBA" id="ARBA00008749"/>
    </source>
</evidence>
<dbReference type="EMBL" id="AZHX01000601">
    <property type="protein sequence ID" value="ETX06794.1"/>
    <property type="molecule type" value="Genomic_DNA"/>
</dbReference>
<keyword evidence="3" id="KW-0444">Lipid biosynthesis</keyword>
<feature type="transmembrane region" description="Helical" evidence="12">
    <location>
        <begin position="45"/>
        <end position="65"/>
    </location>
</feature>
<dbReference type="PANTHER" id="PTHR11351">
    <property type="entry name" value="ACYL-COA DESATURASE"/>
    <property type="match status" value="1"/>
</dbReference>
<keyword evidence="11" id="KW-0275">Fatty acid biosynthesis</keyword>
<feature type="domain" description="Fatty acid desaturase" evidence="13">
    <location>
        <begin position="40"/>
        <end position="249"/>
    </location>
</feature>
<evidence type="ECO:0000259" key="13">
    <source>
        <dbReference type="Pfam" id="PF00487"/>
    </source>
</evidence>
<keyword evidence="9" id="KW-0443">Lipid metabolism</keyword>
<evidence type="ECO:0000256" key="11">
    <source>
        <dbReference type="ARBA" id="ARBA00023160"/>
    </source>
</evidence>
<keyword evidence="5" id="KW-0276">Fatty acid metabolism</keyword>
<evidence type="ECO:0000256" key="3">
    <source>
        <dbReference type="ARBA" id="ARBA00022516"/>
    </source>
</evidence>
<sequence>MKQTVAIKLPTMNHEFSLPPMTLYALLHLGCLGVFYTGLSWYAVSIFFFSFLFRIFAPSLAYHRYFAHRTFKTSRVFQFLLGVYGCTAVQGGPLWWAQTHREHHRNADTPDDLHSPYFQGFLYAHSGWFLKKDHRTTDYSKVRDLAKYPELVWLDNWYPVFILVYVAAVFLAFGVTGVVWGFFVTTVLIHHMTHWVQSVSHSIGGYRRYPTLDNSRNHWLFGLVSMGEGFHHNHHYCPSSARLGFYWWEIDISYYLLKALSRVGLIYGLNVPDEAVKAGRHPGCQRHLLNLRTELSRFCDGVNAILDRQSPAPACGSAAERSQLKRALDQRIRAFIDSSRTNLVRGPLVLGTAFRTLRQELLNETETFAGEHLREPAAVDLCARIMKEFDSCVAIEKILFMKREF</sequence>
<dbReference type="PATRIC" id="fig|1429439.4.peg.2550"/>
<proteinExistence type="inferred from homology"/>
<evidence type="ECO:0000313" key="15">
    <source>
        <dbReference type="Proteomes" id="UP000019140"/>
    </source>
</evidence>
<comment type="subcellular location">
    <subcellularLocation>
        <location evidence="1">Membrane</location>
        <topology evidence="1">Multi-pass membrane protein</topology>
    </subcellularLocation>
</comment>
<evidence type="ECO:0000256" key="8">
    <source>
        <dbReference type="ARBA" id="ARBA00023004"/>
    </source>
</evidence>
<dbReference type="GO" id="GO:0016717">
    <property type="term" value="F:oxidoreductase activity, acting on paired donors, with oxidation of a pair of donors resulting in the reduction of molecular oxygen to two molecules of water"/>
    <property type="evidence" value="ECO:0007669"/>
    <property type="project" value="InterPro"/>
</dbReference>
<evidence type="ECO:0000256" key="10">
    <source>
        <dbReference type="ARBA" id="ARBA00023136"/>
    </source>
</evidence>
<dbReference type="Proteomes" id="UP000019140">
    <property type="component" value="Unassembled WGS sequence"/>
</dbReference>
<keyword evidence="7" id="KW-0560">Oxidoreductase</keyword>
<evidence type="ECO:0000256" key="5">
    <source>
        <dbReference type="ARBA" id="ARBA00022832"/>
    </source>
</evidence>
<dbReference type="Pfam" id="PF00487">
    <property type="entry name" value="FA_desaturase"/>
    <property type="match status" value="1"/>
</dbReference>
<comment type="similarity">
    <text evidence="2">Belongs to the fatty acid desaturase type 2 family.</text>
</comment>
<evidence type="ECO:0000313" key="14">
    <source>
        <dbReference type="EMBL" id="ETX06794.1"/>
    </source>
</evidence>
<keyword evidence="10 12" id="KW-0472">Membrane</keyword>
<organism evidence="14 15">
    <name type="scientific">Candidatus Entotheonella gemina</name>
    <dbReference type="NCBI Taxonomy" id="1429439"/>
    <lineage>
        <taxon>Bacteria</taxon>
        <taxon>Pseudomonadati</taxon>
        <taxon>Nitrospinota/Tectimicrobiota group</taxon>
        <taxon>Candidatus Tectimicrobiota</taxon>
        <taxon>Candidatus Entotheonellia</taxon>
        <taxon>Candidatus Entotheonellales</taxon>
        <taxon>Candidatus Entotheonellaceae</taxon>
        <taxon>Candidatus Entotheonella</taxon>
    </lineage>
</organism>
<keyword evidence="6 12" id="KW-1133">Transmembrane helix</keyword>
<protein>
    <recommendedName>
        <fullName evidence="13">Fatty acid desaturase domain-containing protein</fullName>
    </recommendedName>
</protein>
<keyword evidence="15" id="KW-1185">Reference proteome</keyword>
<dbReference type="PANTHER" id="PTHR11351:SF31">
    <property type="entry name" value="DESATURASE 1, ISOFORM A-RELATED"/>
    <property type="match status" value="1"/>
</dbReference>
<comment type="caution">
    <text evidence="14">The sequence shown here is derived from an EMBL/GenBank/DDBJ whole genome shotgun (WGS) entry which is preliminary data.</text>
</comment>
<gene>
    <name evidence="14" type="ORF">ETSY2_14990</name>
</gene>
<evidence type="ECO:0000256" key="7">
    <source>
        <dbReference type="ARBA" id="ARBA00023002"/>
    </source>
</evidence>
<name>W4M8Y3_9BACT</name>
<dbReference type="GO" id="GO:0016020">
    <property type="term" value="C:membrane"/>
    <property type="evidence" value="ECO:0007669"/>
    <property type="project" value="UniProtKB-SubCell"/>
</dbReference>
<dbReference type="InterPro" id="IPR015876">
    <property type="entry name" value="Acyl-CoA_DS"/>
</dbReference>